<dbReference type="InterPro" id="IPR011009">
    <property type="entry name" value="Kinase-like_dom_sf"/>
</dbReference>
<name>A0ABR4PI48_9HELO</name>
<dbReference type="EMBL" id="JBFCZG010000004">
    <property type="protein sequence ID" value="KAL3422979.1"/>
    <property type="molecule type" value="Genomic_DNA"/>
</dbReference>
<proteinExistence type="predicted"/>
<dbReference type="EC" id="2.7.11.1" evidence="1"/>
<dbReference type="GO" id="GO:0016301">
    <property type="term" value="F:kinase activity"/>
    <property type="evidence" value="ECO:0007669"/>
    <property type="project" value="UniProtKB-KW"/>
</dbReference>
<keyword evidence="2" id="KW-0723">Serine/threonine-protein kinase</keyword>
<dbReference type="PANTHER" id="PTHR43671">
    <property type="entry name" value="SERINE/THREONINE-PROTEIN KINASE NEK"/>
    <property type="match status" value="1"/>
</dbReference>
<keyword evidence="11" id="KW-1185">Reference proteome</keyword>
<evidence type="ECO:0000313" key="10">
    <source>
        <dbReference type="EMBL" id="KAL3422979.1"/>
    </source>
</evidence>
<comment type="catalytic activity">
    <reaction evidence="8">
        <text>L-seryl-[protein] + ATP = O-phospho-L-seryl-[protein] + ADP + H(+)</text>
        <dbReference type="Rhea" id="RHEA:17989"/>
        <dbReference type="Rhea" id="RHEA-COMP:9863"/>
        <dbReference type="Rhea" id="RHEA-COMP:11604"/>
        <dbReference type="ChEBI" id="CHEBI:15378"/>
        <dbReference type="ChEBI" id="CHEBI:29999"/>
        <dbReference type="ChEBI" id="CHEBI:30616"/>
        <dbReference type="ChEBI" id="CHEBI:83421"/>
        <dbReference type="ChEBI" id="CHEBI:456216"/>
        <dbReference type="EC" id="2.7.11.1"/>
    </reaction>
</comment>
<evidence type="ECO:0000256" key="8">
    <source>
        <dbReference type="ARBA" id="ARBA00048679"/>
    </source>
</evidence>
<dbReference type="PANTHER" id="PTHR43671:SF98">
    <property type="entry name" value="SERINE_THREONINE-PROTEIN KINASE NEK11"/>
    <property type="match status" value="1"/>
</dbReference>
<dbReference type="InterPro" id="IPR050660">
    <property type="entry name" value="NEK_Ser/Thr_kinase"/>
</dbReference>
<reference evidence="10 11" key="1">
    <citation type="submission" date="2024-06" db="EMBL/GenBank/DDBJ databases">
        <title>Complete genome of Phlyctema vagabunda strain 19-DSS-EL-015.</title>
        <authorList>
            <person name="Fiorenzani C."/>
        </authorList>
    </citation>
    <scope>NUCLEOTIDE SEQUENCE [LARGE SCALE GENOMIC DNA]</scope>
    <source>
        <strain evidence="10 11">19-DSS-EL-015</strain>
    </source>
</reference>
<evidence type="ECO:0000313" key="11">
    <source>
        <dbReference type="Proteomes" id="UP001629113"/>
    </source>
</evidence>
<evidence type="ECO:0000259" key="9">
    <source>
        <dbReference type="PROSITE" id="PS50011"/>
    </source>
</evidence>
<keyword evidence="6" id="KW-0067">ATP-binding</keyword>
<gene>
    <name evidence="10" type="ORF">PVAG01_04726</name>
</gene>
<sequence>MEIQYYDTSTETFTSDDPRTVVNTPLAKIKRYKHGSNIESTDRAEIKSHSIQSDYDIVHIIDDGQGRLGGMNGGIFIVRKKGQDHELLVEKRFAEQEIKMGVAKKEIELLRRCRHMALTFYHAAFITNTSPICASVYVEFCDRGSLADLVDVYQKAKISNSSLHVGEGFIWHAIMGLFDALAYLQTGGRYCGSAKKDPDLKWSPILHRDIKPDNIFLRSRTWAYSTKPIYCVLSDFGLACEENNPDVLQRDRHKLGSCSFWAPELLYNPLPAQGHSQHYFPPGFAHSRITDCWALGATIFCLCQANNWPHVYPEIFNIEQSEIPNCLGGTKYRRRELRISTCYTEGLREAILTITAWDHARRPDAETVAKYLYSKWNTDYKDGIGQRLLAGAVLPDWATEKHSYKADTSAVRTGRDYDNS</sequence>
<dbReference type="InterPro" id="IPR008271">
    <property type="entry name" value="Ser/Thr_kinase_AS"/>
</dbReference>
<dbReference type="PROSITE" id="PS00108">
    <property type="entry name" value="PROTEIN_KINASE_ST"/>
    <property type="match status" value="1"/>
</dbReference>
<accession>A0ABR4PI48</accession>
<comment type="catalytic activity">
    <reaction evidence="7">
        <text>L-threonyl-[protein] + ATP = O-phospho-L-threonyl-[protein] + ADP + H(+)</text>
        <dbReference type="Rhea" id="RHEA:46608"/>
        <dbReference type="Rhea" id="RHEA-COMP:11060"/>
        <dbReference type="Rhea" id="RHEA-COMP:11605"/>
        <dbReference type="ChEBI" id="CHEBI:15378"/>
        <dbReference type="ChEBI" id="CHEBI:30013"/>
        <dbReference type="ChEBI" id="CHEBI:30616"/>
        <dbReference type="ChEBI" id="CHEBI:61977"/>
        <dbReference type="ChEBI" id="CHEBI:456216"/>
        <dbReference type="EC" id="2.7.11.1"/>
    </reaction>
</comment>
<feature type="domain" description="Protein kinase" evidence="9">
    <location>
        <begin position="61"/>
        <end position="374"/>
    </location>
</feature>
<evidence type="ECO:0000256" key="4">
    <source>
        <dbReference type="ARBA" id="ARBA00022741"/>
    </source>
</evidence>
<dbReference type="Proteomes" id="UP001629113">
    <property type="component" value="Unassembled WGS sequence"/>
</dbReference>
<keyword evidence="4" id="KW-0547">Nucleotide-binding</keyword>
<dbReference type="InterPro" id="IPR000719">
    <property type="entry name" value="Prot_kinase_dom"/>
</dbReference>
<evidence type="ECO:0000256" key="1">
    <source>
        <dbReference type="ARBA" id="ARBA00012513"/>
    </source>
</evidence>
<dbReference type="SMART" id="SM00220">
    <property type="entry name" value="S_TKc"/>
    <property type="match status" value="1"/>
</dbReference>
<keyword evidence="3" id="KW-0808">Transferase</keyword>
<dbReference type="SUPFAM" id="SSF56112">
    <property type="entry name" value="Protein kinase-like (PK-like)"/>
    <property type="match status" value="1"/>
</dbReference>
<evidence type="ECO:0000256" key="3">
    <source>
        <dbReference type="ARBA" id="ARBA00022679"/>
    </source>
</evidence>
<evidence type="ECO:0000256" key="6">
    <source>
        <dbReference type="ARBA" id="ARBA00022840"/>
    </source>
</evidence>
<evidence type="ECO:0000256" key="2">
    <source>
        <dbReference type="ARBA" id="ARBA00022527"/>
    </source>
</evidence>
<comment type="caution">
    <text evidence="10">The sequence shown here is derived from an EMBL/GenBank/DDBJ whole genome shotgun (WGS) entry which is preliminary data.</text>
</comment>
<evidence type="ECO:0000256" key="5">
    <source>
        <dbReference type="ARBA" id="ARBA00022777"/>
    </source>
</evidence>
<dbReference type="CDD" id="cd00180">
    <property type="entry name" value="PKc"/>
    <property type="match status" value="1"/>
</dbReference>
<dbReference type="Pfam" id="PF00069">
    <property type="entry name" value="Pkinase"/>
    <property type="match status" value="1"/>
</dbReference>
<dbReference type="Gene3D" id="1.10.510.10">
    <property type="entry name" value="Transferase(Phosphotransferase) domain 1"/>
    <property type="match status" value="1"/>
</dbReference>
<organism evidence="10 11">
    <name type="scientific">Phlyctema vagabunda</name>
    <dbReference type="NCBI Taxonomy" id="108571"/>
    <lineage>
        <taxon>Eukaryota</taxon>
        <taxon>Fungi</taxon>
        <taxon>Dikarya</taxon>
        <taxon>Ascomycota</taxon>
        <taxon>Pezizomycotina</taxon>
        <taxon>Leotiomycetes</taxon>
        <taxon>Helotiales</taxon>
        <taxon>Dermateaceae</taxon>
        <taxon>Phlyctema</taxon>
    </lineage>
</organism>
<evidence type="ECO:0000256" key="7">
    <source>
        <dbReference type="ARBA" id="ARBA00047899"/>
    </source>
</evidence>
<protein>
    <recommendedName>
        <fullName evidence="1">non-specific serine/threonine protein kinase</fullName>
        <ecNumber evidence="1">2.7.11.1</ecNumber>
    </recommendedName>
</protein>
<keyword evidence="5 10" id="KW-0418">Kinase</keyword>
<dbReference type="PROSITE" id="PS50011">
    <property type="entry name" value="PROTEIN_KINASE_DOM"/>
    <property type="match status" value="1"/>
</dbReference>